<name>A0A507DFL3_9FUNG</name>
<comment type="caution">
    <text evidence="9">The sequence shown here is derived from an EMBL/GenBank/DDBJ whole genome shotgun (WGS) entry which is preliminary data.</text>
</comment>
<dbReference type="EMBL" id="QEAM01000022">
    <property type="protein sequence ID" value="TPX50135.1"/>
    <property type="molecule type" value="Genomic_DNA"/>
</dbReference>
<keyword evidence="4 5" id="KW-0472">Membrane</keyword>
<accession>A0A507DFL3</accession>
<protein>
    <recommendedName>
        <fullName evidence="8">TLC domain-containing protein</fullName>
    </recommendedName>
</protein>
<organism evidence="9 10">
    <name type="scientific">Synchytrium endobioticum</name>
    <dbReference type="NCBI Taxonomy" id="286115"/>
    <lineage>
        <taxon>Eukaryota</taxon>
        <taxon>Fungi</taxon>
        <taxon>Fungi incertae sedis</taxon>
        <taxon>Chytridiomycota</taxon>
        <taxon>Chytridiomycota incertae sedis</taxon>
        <taxon>Chytridiomycetes</taxon>
        <taxon>Synchytriales</taxon>
        <taxon>Synchytriaceae</taxon>
        <taxon>Synchytrium</taxon>
    </lineage>
</organism>
<evidence type="ECO:0000256" key="4">
    <source>
        <dbReference type="ARBA" id="ARBA00023136"/>
    </source>
</evidence>
<dbReference type="AlphaFoldDB" id="A0A507DFL3"/>
<comment type="subcellular location">
    <subcellularLocation>
        <location evidence="1">Membrane</location>
        <topology evidence="1">Multi-pass membrane protein</topology>
    </subcellularLocation>
</comment>
<dbReference type="InterPro" id="IPR050846">
    <property type="entry name" value="TLCD"/>
</dbReference>
<dbReference type="GO" id="GO:0005783">
    <property type="term" value="C:endoplasmic reticulum"/>
    <property type="evidence" value="ECO:0007669"/>
    <property type="project" value="TreeGrafter"/>
</dbReference>
<evidence type="ECO:0000313" key="10">
    <source>
        <dbReference type="Proteomes" id="UP000320475"/>
    </source>
</evidence>
<reference evidence="9 10" key="1">
    <citation type="journal article" date="2019" name="Sci. Rep.">
        <title>Comparative genomics of chytrid fungi reveal insights into the obligate biotrophic and pathogenic lifestyle of Synchytrium endobioticum.</title>
        <authorList>
            <person name="van de Vossenberg B.T.L.H."/>
            <person name="Warris S."/>
            <person name="Nguyen H.D.T."/>
            <person name="van Gent-Pelzer M.P.E."/>
            <person name="Joly D.L."/>
            <person name="van de Geest H.C."/>
            <person name="Bonants P.J.M."/>
            <person name="Smith D.S."/>
            <person name="Levesque C.A."/>
            <person name="van der Lee T.A.J."/>
        </authorList>
    </citation>
    <scope>NUCLEOTIDE SEQUENCE [LARGE SCALE GENOMIC DNA]</scope>
    <source>
        <strain evidence="9 10">LEV6574</strain>
    </source>
</reference>
<dbReference type="PANTHER" id="PTHR13439:SF0">
    <property type="entry name" value="TOPOISOMERASE I DAMAGE AFFECTED PROTEIN 4"/>
    <property type="match status" value="1"/>
</dbReference>
<evidence type="ECO:0000256" key="2">
    <source>
        <dbReference type="ARBA" id="ARBA00022692"/>
    </source>
</evidence>
<feature type="transmembrane region" description="Helical" evidence="7">
    <location>
        <begin position="238"/>
        <end position="262"/>
    </location>
</feature>
<dbReference type="InterPro" id="IPR006634">
    <property type="entry name" value="TLC-dom"/>
</dbReference>
<evidence type="ECO:0000256" key="6">
    <source>
        <dbReference type="SAM" id="MobiDB-lite"/>
    </source>
</evidence>
<evidence type="ECO:0000256" key="7">
    <source>
        <dbReference type="SAM" id="Phobius"/>
    </source>
</evidence>
<dbReference type="GO" id="GO:0055088">
    <property type="term" value="P:lipid homeostasis"/>
    <property type="evidence" value="ECO:0007669"/>
    <property type="project" value="TreeGrafter"/>
</dbReference>
<gene>
    <name evidence="9" type="ORF">SeLEV6574_g01096</name>
</gene>
<keyword evidence="3 7" id="KW-1133">Transmembrane helix</keyword>
<dbReference type="Pfam" id="PF03798">
    <property type="entry name" value="TRAM_LAG1_CLN8"/>
    <property type="match status" value="1"/>
</dbReference>
<evidence type="ECO:0000256" key="1">
    <source>
        <dbReference type="ARBA" id="ARBA00004141"/>
    </source>
</evidence>
<feature type="domain" description="TLC" evidence="8">
    <location>
        <begin position="55"/>
        <end position="270"/>
    </location>
</feature>
<proteinExistence type="predicted"/>
<dbReference type="SMART" id="SM00724">
    <property type="entry name" value="TLC"/>
    <property type="match status" value="1"/>
</dbReference>
<evidence type="ECO:0000313" key="9">
    <source>
        <dbReference type="EMBL" id="TPX50135.1"/>
    </source>
</evidence>
<dbReference type="OrthoDB" id="10266980at2759"/>
<dbReference type="PANTHER" id="PTHR13439">
    <property type="entry name" value="CT120 PROTEIN"/>
    <property type="match status" value="1"/>
</dbReference>
<dbReference type="Proteomes" id="UP000320475">
    <property type="component" value="Unassembled WGS sequence"/>
</dbReference>
<dbReference type="PROSITE" id="PS50922">
    <property type="entry name" value="TLC"/>
    <property type="match status" value="1"/>
</dbReference>
<dbReference type="GO" id="GO:0016020">
    <property type="term" value="C:membrane"/>
    <property type="evidence" value="ECO:0007669"/>
    <property type="project" value="UniProtKB-SubCell"/>
</dbReference>
<evidence type="ECO:0000259" key="8">
    <source>
        <dbReference type="PROSITE" id="PS50922"/>
    </source>
</evidence>
<sequence length="326" mass="36202">MSLASAFENKDMVNAVGLWTCVFGGVYVLAKDLYTSNAMIRRTITEKGITTPSKADIEEAADKAVSTIHAVLSTLGVCLWYFTDHPVTVEDFAYAHSPIREHCLAIITSYMVFDFVRILTHLIRPVANNTVAIGDRIPFLIHHIVVASACFISAATHYGSFYTGLFSFGEVTTVLLNFRFFLLKAGYKGRPIYKLNEYVFAGGFFFIRVVAGWAYMWHMHIRWPAYRAGWGKHNTSPLIGYLIPVCGYTHCLLQVYWFGMILRMLLRKRTRPPTVAVPVAQGLPGHEDGDGSSDVVSAQAAKLLGSTDTGSRKSRKAVVNGSNDEE</sequence>
<keyword evidence="2 5" id="KW-0812">Transmembrane</keyword>
<feature type="transmembrane region" description="Helical" evidence="7">
    <location>
        <begin position="195"/>
        <end position="218"/>
    </location>
</feature>
<evidence type="ECO:0000256" key="5">
    <source>
        <dbReference type="PROSITE-ProRule" id="PRU00205"/>
    </source>
</evidence>
<feature type="transmembrane region" description="Helical" evidence="7">
    <location>
        <begin position="137"/>
        <end position="155"/>
    </location>
</feature>
<evidence type="ECO:0000256" key="3">
    <source>
        <dbReference type="ARBA" id="ARBA00022989"/>
    </source>
</evidence>
<feature type="region of interest" description="Disordered" evidence="6">
    <location>
        <begin position="305"/>
        <end position="326"/>
    </location>
</feature>
<feature type="transmembrane region" description="Helical" evidence="7">
    <location>
        <begin position="161"/>
        <end position="183"/>
    </location>
</feature>
<feature type="transmembrane region" description="Helical" evidence="7">
    <location>
        <begin position="12"/>
        <end position="30"/>
    </location>
</feature>